<feature type="compositionally biased region" description="Basic and acidic residues" evidence="1">
    <location>
        <begin position="253"/>
        <end position="263"/>
    </location>
</feature>
<dbReference type="InParanoid" id="A0A1E7FTU5"/>
<dbReference type="OrthoDB" id="10250354at2759"/>
<feature type="region of interest" description="Disordered" evidence="1">
    <location>
        <begin position="250"/>
        <end position="270"/>
    </location>
</feature>
<protein>
    <recommendedName>
        <fullName evidence="2">SAP domain-containing protein</fullName>
    </recommendedName>
</protein>
<sequence length="442" mass="49629">MSTINNKKDVPLEIPSDLIRIILGSIRPANYKYKTTRQPNDNANDNANDNDNKNDNDNDNDNDRSEYSDKEEEHFDFNLDNKSSLKEFTILQLKKKLKLRGMNVSGKKQELISRLLSSSLPSSSSAAAGAASYYKSRNKNDKKNKNSKKRKHGSETQTTPLSRGGGNNQGSSFLERTRIHYRSLQTSSNKVKHDRYGILPVGTNIILKGLINKSELNGNHGEILQYDDNNDNNDNCGSGRYTVFIHHNHSHNHSHEDSNENNDKSSSTSSSILKVKPVNILQMNLKVLIYGIQSETNLHLNGRHGKIQGWDNNKQRYYINITTDTNANANVNANANANGDNSTAISLKPSNIVYLKGTVVQVVTEMEQQKQQSQSQSQSNEQQQQQQQQQQQLNGQWGTVIEFIEYFEGGTTTSGNVSVSGRYDIQLSTNTIVRVKLDNVRV</sequence>
<keyword evidence="4" id="KW-1185">Reference proteome</keyword>
<evidence type="ECO:0000259" key="2">
    <source>
        <dbReference type="PROSITE" id="PS50800"/>
    </source>
</evidence>
<feature type="compositionally biased region" description="Low complexity" evidence="1">
    <location>
        <begin position="40"/>
        <end position="49"/>
    </location>
</feature>
<evidence type="ECO:0000313" key="3">
    <source>
        <dbReference type="EMBL" id="OEU21579.1"/>
    </source>
</evidence>
<organism evidence="3 4">
    <name type="scientific">Fragilariopsis cylindrus CCMP1102</name>
    <dbReference type="NCBI Taxonomy" id="635003"/>
    <lineage>
        <taxon>Eukaryota</taxon>
        <taxon>Sar</taxon>
        <taxon>Stramenopiles</taxon>
        <taxon>Ochrophyta</taxon>
        <taxon>Bacillariophyta</taxon>
        <taxon>Bacillariophyceae</taxon>
        <taxon>Bacillariophycidae</taxon>
        <taxon>Bacillariales</taxon>
        <taxon>Bacillariaceae</taxon>
        <taxon>Fragilariopsis</taxon>
    </lineage>
</organism>
<feature type="domain" description="SAP" evidence="2">
    <location>
        <begin position="85"/>
        <end position="119"/>
    </location>
</feature>
<name>A0A1E7FTU5_9STRA</name>
<dbReference type="KEGG" id="fcy:FRACYDRAFT_235205"/>
<feature type="region of interest" description="Disordered" evidence="1">
    <location>
        <begin position="33"/>
        <end position="75"/>
    </location>
</feature>
<dbReference type="Pfam" id="PF02037">
    <property type="entry name" value="SAP"/>
    <property type="match status" value="1"/>
</dbReference>
<reference evidence="3 4" key="1">
    <citation type="submission" date="2016-09" db="EMBL/GenBank/DDBJ databases">
        <title>Extensive genetic diversity and differential bi-allelic expression allows diatom success in the polar Southern Ocean.</title>
        <authorList>
            <consortium name="DOE Joint Genome Institute"/>
            <person name="Mock T."/>
            <person name="Otillar R.P."/>
            <person name="Strauss J."/>
            <person name="Dupont C."/>
            <person name="Frickenhaus S."/>
            <person name="Maumus F."/>
            <person name="Mcmullan M."/>
            <person name="Sanges R."/>
            <person name="Schmutz J."/>
            <person name="Toseland A."/>
            <person name="Valas R."/>
            <person name="Veluchamy A."/>
            <person name="Ward B.J."/>
            <person name="Allen A."/>
            <person name="Barry K."/>
            <person name="Falciatore A."/>
            <person name="Ferrante M."/>
            <person name="Fortunato A.E."/>
            <person name="Gloeckner G."/>
            <person name="Gruber A."/>
            <person name="Hipkin R."/>
            <person name="Janech M."/>
            <person name="Kroth P."/>
            <person name="Leese F."/>
            <person name="Lindquist E."/>
            <person name="Lyon B.R."/>
            <person name="Martin J."/>
            <person name="Mayer C."/>
            <person name="Parker M."/>
            <person name="Quesneville H."/>
            <person name="Raymond J."/>
            <person name="Uhlig C."/>
            <person name="Valentin K.U."/>
            <person name="Worden A.Z."/>
            <person name="Armbrust E.V."/>
            <person name="Bowler C."/>
            <person name="Green B."/>
            <person name="Moulton V."/>
            <person name="Van Oosterhout C."/>
            <person name="Grigoriev I."/>
        </authorList>
    </citation>
    <scope>NUCLEOTIDE SEQUENCE [LARGE SCALE GENOMIC DNA]</scope>
    <source>
        <strain evidence="3 4">CCMP1102</strain>
    </source>
</reference>
<dbReference type="EMBL" id="KV784354">
    <property type="protein sequence ID" value="OEU21579.1"/>
    <property type="molecule type" value="Genomic_DNA"/>
</dbReference>
<dbReference type="SMART" id="SM00513">
    <property type="entry name" value="SAP"/>
    <property type="match status" value="1"/>
</dbReference>
<dbReference type="SUPFAM" id="SSF68906">
    <property type="entry name" value="SAP domain"/>
    <property type="match status" value="1"/>
</dbReference>
<dbReference type="AlphaFoldDB" id="A0A1E7FTU5"/>
<evidence type="ECO:0000313" key="4">
    <source>
        <dbReference type="Proteomes" id="UP000095751"/>
    </source>
</evidence>
<dbReference type="Gene3D" id="1.10.720.30">
    <property type="entry name" value="SAP domain"/>
    <property type="match status" value="1"/>
</dbReference>
<dbReference type="PROSITE" id="PS50800">
    <property type="entry name" value="SAP"/>
    <property type="match status" value="1"/>
</dbReference>
<gene>
    <name evidence="3" type="ORF">FRACYDRAFT_235205</name>
</gene>
<feature type="compositionally biased region" description="Basic and acidic residues" evidence="1">
    <location>
        <begin position="50"/>
        <end position="75"/>
    </location>
</feature>
<dbReference type="Proteomes" id="UP000095751">
    <property type="component" value="Unassembled WGS sequence"/>
</dbReference>
<feature type="region of interest" description="Disordered" evidence="1">
    <location>
        <begin position="371"/>
        <end position="390"/>
    </location>
</feature>
<proteinExistence type="predicted"/>
<dbReference type="InterPro" id="IPR003034">
    <property type="entry name" value="SAP_dom"/>
</dbReference>
<evidence type="ECO:0000256" key="1">
    <source>
        <dbReference type="SAM" id="MobiDB-lite"/>
    </source>
</evidence>
<dbReference type="InterPro" id="IPR036361">
    <property type="entry name" value="SAP_dom_sf"/>
</dbReference>
<feature type="compositionally biased region" description="Low complexity" evidence="1">
    <location>
        <begin position="118"/>
        <end position="132"/>
    </location>
</feature>
<feature type="region of interest" description="Disordered" evidence="1">
    <location>
        <begin position="118"/>
        <end position="173"/>
    </location>
</feature>
<accession>A0A1E7FTU5</accession>